<keyword evidence="3 4" id="KW-0067">ATP-binding</keyword>
<evidence type="ECO:0000313" key="6">
    <source>
        <dbReference type="EMBL" id="PIY58630.1"/>
    </source>
</evidence>
<keyword evidence="4" id="KW-0169">Cobalamin biosynthesis</keyword>
<dbReference type="NCBIfam" id="TIGR00636">
    <property type="entry name" value="PduO_Nterm"/>
    <property type="match status" value="1"/>
</dbReference>
<feature type="domain" description="Cobalamin adenosyltransferase-like" evidence="5">
    <location>
        <begin position="2"/>
        <end position="160"/>
    </location>
</feature>
<comment type="catalytic activity">
    <reaction evidence="4">
        <text>2 cob(II)alamin + reduced [electron-transfer flavoprotein] + 2 ATP = 2 adenosylcob(III)alamin + 2 triphosphate + oxidized [electron-transfer flavoprotein] + 3 H(+)</text>
        <dbReference type="Rhea" id="RHEA:28671"/>
        <dbReference type="Rhea" id="RHEA-COMP:10685"/>
        <dbReference type="Rhea" id="RHEA-COMP:10686"/>
        <dbReference type="ChEBI" id="CHEBI:15378"/>
        <dbReference type="ChEBI" id="CHEBI:16304"/>
        <dbReference type="ChEBI" id="CHEBI:18036"/>
        <dbReference type="ChEBI" id="CHEBI:18408"/>
        <dbReference type="ChEBI" id="CHEBI:30616"/>
        <dbReference type="ChEBI" id="CHEBI:57692"/>
        <dbReference type="ChEBI" id="CHEBI:58307"/>
        <dbReference type="EC" id="2.5.1.17"/>
    </reaction>
</comment>
<evidence type="ECO:0000259" key="5">
    <source>
        <dbReference type="Pfam" id="PF01923"/>
    </source>
</evidence>
<evidence type="ECO:0000256" key="1">
    <source>
        <dbReference type="ARBA" id="ARBA00022679"/>
    </source>
</evidence>
<comment type="catalytic activity">
    <reaction evidence="4">
        <text>2 cob(II)yrinate a,c diamide + reduced [electron-transfer flavoprotein] + 2 ATP = 2 adenosylcob(III)yrinate a,c-diamide + 2 triphosphate + oxidized [electron-transfer flavoprotein] + 3 H(+)</text>
        <dbReference type="Rhea" id="RHEA:11528"/>
        <dbReference type="Rhea" id="RHEA-COMP:10685"/>
        <dbReference type="Rhea" id="RHEA-COMP:10686"/>
        <dbReference type="ChEBI" id="CHEBI:15378"/>
        <dbReference type="ChEBI" id="CHEBI:18036"/>
        <dbReference type="ChEBI" id="CHEBI:30616"/>
        <dbReference type="ChEBI" id="CHEBI:57692"/>
        <dbReference type="ChEBI" id="CHEBI:58307"/>
        <dbReference type="ChEBI" id="CHEBI:58503"/>
        <dbReference type="ChEBI" id="CHEBI:58537"/>
        <dbReference type="EC" id="2.5.1.17"/>
    </reaction>
</comment>
<organism evidence="6 7">
    <name type="scientific">Candidatus Yonathbacteria bacterium CG_4_10_14_0_8_um_filter_43_17</name>
    <dbReference type="NCBI Taxonomy" id="1975099"/>
    <lineage>
        <taxon>Bacteria</taxon>
        <taxon>Candidatus Yonathiibacteriota</taxon>
    </lineage>
</organism>
<dbReference type="InterPro" id="IPR029499">
    <property type="entry name" value="PduO-typ"/>
</dbReference>
<dbReference type="InterPro" id="IPR016030">
    <property type="entry name" value="CblAdoTrfase-like"/>
</dbReference>
<comment type="pathway">
    <text evidence="4">Cofactor biosynthesis; adenosylcobalamin biosynthesis; adenosylcobalamin from cob(II)yrinate a,c-diamide: step 2/7.</text>
</comment>
<dbReference type="InterPro" id="IPR036451">
    <property type="entry name" value="CblAdoTrfase-like_sf"/>
</dbReference>
<dbReference type="Pfam" id="PF01923">
    <property type="entry name" value="Cob_adeno_trans"/>
    <property type="match status" value="1"/>
</dbReference>
<sequence length="176" mass="18985">MLYTGKGDNGTTSAFGCDQRFSKSSAIAEALGTLDEVNSFLGVVKVKAEASEVSKIISDVQQNLFTIQAEVAGAEKHIGEEKARELGKIINAIETELPPIKTFFVSGGTELASLLDLARALSRRAERRVVGVADEGAVRVGKETLAYLNRLSSLLYALARQTNYKSGITEEPPMYQ</sequence>
<dbReference type="PANTHER" id="PTHR12213">
    <property type="entry name" value="CORRINOID ADENOSYLTRANSFERASE"/>
    <property type="match status" value="1"/>
</dbReference>
<name>A0A2M7Q6D0_9BACT</name>
<dbReference type="GO" id="GO:0005524">
    <property type="term" value="F:ATP binding"/>
    <property type="evidence" value="ECO:0007669"/>
    <property type="project" value="UniProtKB-UniRule"/>
</dbReference>
<comment type="similarity">
    <text evidence="4">Belongs to the Cob(I)alamin adenosyltransferase family.</text>
</comment>
<dbReference type="EMBL" id="PFKX01000026">
    <property type="protein sequence ID" value="PIY58630.1"/>
    <property type="molecule type" value="Genomic_DNA"/>
</dbReference>
<keyword evidence="2 4" id="KW-0547">Nucleotide-binding</keyword>
<dbReference type="GO" id="GO:0009236">
    <property type="term" value="P:cobalamin biosynthetic process"/>
    <property type="evidence" value="ECO:0007669"/>
    <property type="project" value="UniProtKB-UniRule"/>
</dbReference>
<proteinExistence type="inferred from homology"/>
<dbReference type="UniPathway" id="UPA00148">
    <property type="reaction ID" value="UER00233"/>
</dbReference>
<evidence type="ECO:0000256" key="4">
    <source>
        <dbReference type="RuleBase" id="RU366026"/>
    </source>
</evidence>
<gene>
    <name evidence="6" type="ORF">COY98_01120</name>
</gene>
<dbReference type="Gene3D" id="1.20.1200.10">
    <property type="entry name" value="Cobalamin adenosyltransferase-like"/>
    <property type="match status" value="1"/>
</dbReference>
<evidence type="ECO:0000256" key="3">
    <source>
        <dbReference type="ARBA" id="ARBA00022840"/>
    </source>
</evidence>
<accession>A0A2M7Q6D0</accession>
<comment type="caution">
    <text evidence="6">The sequence shown here is derived from an EMBL/GenBank/DDBJ whole genome shotgun (WGS) entry which is preliminary data.</text>
</comment>
<dbReference type="SUPFAM" id="SSF89028">
    <property type="entry name" value="Cobalamin adenosyltransferase-like"/>
    <property type="match status" value="1"/>
</dbReference>
<protein>
    <recommendedName>
        <fullName evidence="4">Corrinoid adenosyltransferase</fullName>
        <ecNumber evidence="4">2.5.1.17</ecNumber>
    </recommendedName>
    <alternativeName>
        <fullName evidence="4">Cob(II)alamin adenosyltransferase</fullName>
    </alternativeName>
    <alternativeName>
        <fullName evidence="4">Cob(II)yrinic acid a,c-diamide adenosyltransferase</fullName>
    </alternativeName>
    <alternativeName>
        <fullName evidence="4">Cobinamide/cobalamin adenosyltransferase</fullName>
    </alternativeName>
</protein>
<reference evidence="7" key="1">
    <citation type="submission" date="2017-09" db="EMBL/GenBank/DDBJ databases">
        <title>Depth-based differentiation of microbial function through sediment-hosted aquifers and enrichment of novel symbionts in the deep terrestrial subsurface.</title>
        <authorList>
            <person name="Probst A.J."/>
            <person name="Ladd B."/>
            <person name="Jarett J.K."/>
            <person name="Geller-Mcgrath D.E."/>
            <person name="Sieber C.M.K."/>
            <person name="Emerson J.B."/>
            <person name="Anantharaman K."/>
            <person name="Thomas B.C."/>
            <person name="Malmstrom R."/>
            <person name="Stieglmeier M."/>
            <person name="Klingl A."/>
            <person name="Woyke T."/>
            <person name="Ryan C.M."/>
            <person name="Banfield J.F."/>
        </authorList>
    </citation>
    <scope>NUCLEOTIDE SEQUENCE [LARGE SCALE GENOMIC DNA]</scope>
</reference>
<dbReference type="PANTHER" id="PTHR12213:SF0">
    <property type="entry name" value="CORRINOID ADENOSYLTRANSFERASE MMAB"/>
    <property type="match status" value="1"/>
</dbReference>
<dbReference type="EC" id="2.5.1.17" evidence="4"/>
<evidence type="ECO:0000256" key="2">
    <source>
        <dbReference type="ARBA" id="ARBA00022741"/>
    </source>
</evidence>
<dbReference type="Proteomes" id="UP000230732">
    <property type="component" value="Unassembled WGS sequence"/>
</dbReference>
<evidence type="ECO:0000313" key="7">
    <source>
        <dbReference type="Proteomes" id="UP000230732"/>
    </source>
</evidence>
<dbReference type="GO" id="GO:0008817">
    <property type="term" value="F:corrinoid adenosyltransferase activity"/>
    <property type="evidence" value="ECO:0007669"/>
    <property type="project" value="UniProtKB-UniRule"/>
</dbReference>
<dbReference type="AlphaFoldDB" id="A0A2M7Q6D0"/>
<keyword evidence="1 4" id="KW-0808">Transferase</keyword>